<proteinExistence type="predicted"/>
<organism evidence="1">
    <name type="scientific">Arundo donax</name>
    <name type="common">Giant reed</name>
    <name type="synonym">Donax arundinaceus</name>
    <dbReference type="NCBI Taxonomy" id="35708"/>
    <lineage>
        <taxon>Eukaryota</taxon>
        <taxon>Viridiplantae</taxon>
        <taxon>Streptophyta</taxon>
        <taxon>Embryophyta</taxon>
        <taxon>Tracheophyta</taxon>
        <taxon>Spermatophyta</taxon>
        <taxon>Magnoliopsida</taxon>
        <taxon>Liliopsida</taxon>
        <taxon>Poales</taxon>
        <taxon>Poaceae</taxon>
        <taxon>PACMAD clade</taxon>
        <taxon>Arundinoideae</taxon>
        <taxon>Arundineae</taxon>
        <taxon>Arundo</taxon>
    </lineage>
</organism>
<evidence type="ECO:0000313" key="1">
    <source>
        <dbReference type="EMBL" id="JAD72762.1"/>
    </source>
</evidence>
<dbReference type="AlphaFoldDB" id="A0A0A9CML1"/>
<sequence>MCRIKSHVYLTRSVTILVRYLSSKKIWTVDLMRQVRHSNYCNGG</sequence>
<protein>
    <submittedName>
        <fullName evidence="1">Uncharacterized protein</fullName>
    </submittedName>
</protein>
<dbReference type="EMBL" id="GBRH01225133">
    <property type="protein sequence ID" value="JAD72762.1"/>
    <property type="molecule type" value="Transcribed_RNA"/>
</dbReference>
<reference evidence="1" key="1">
    <citation type="submission" date="2014-09" db="EMBL/GenBank/DDBJ databases">
        <authorList>
            <person name="Magalhaes I.L.F."/>
            <person name="Oliveira U."/>
            <person name="Santos F.R."/>
            <person name="Vidigal T.H.D.A."/>
            <person name="Brescovit A.D."/>
            <person name="Santos A.J."/>
        </authorList>
    </citation>
    <scope>NUCLEOTIDE SEQUENCE</scope>
    <source>
        <tissue evidence="1">Shoot tissue taken approximately 20 cm above the soil surface</tissue>
    </source>
</reference>
<accession>A0A0A9CML1</accession>
<reference evidence="1" key="2">
    <citation type="journal article" date="2015" name="Data Brief">
        <title>Shoot transcriptome of the giant reed, Arundo donax.</title>
        <authorList>
            <person name="Barrero R.A."/>
            <person name="Guerrero F.D."/>
            <person name="Moolhuijzen P."/>
            <person name="Goolsby J.A."/>
            <person name="Tidwell J."/>
            <person name="Bellgard S.E."/>
            <person name="Bellgard M.I."/>
        </authorList>
    </citation>
    <scope>NUCLEOTIDE SEQUENCE</scope>
    <source>
        <tissue evidence="1">Shoot tissue taken approximately 20 cm above the soil surface</tissue>
    </source>
</reference>
<name>A0A0A9CML1_ARUDO</name>